<protein>
    <submittedName>
        <fullName evidence="2">Signal peptide containing protein</fullName>
    </submittedName>
</protein>
<gene>
    <name evidence="2" type="ORF">BEWA_016480</name>
</gene>
<dbReference type="RefSeq" id="XP_004831422.1">
    <property type="nucleotide sequence ID" value="XM_004831365.1"/>
</dbReference>
<dbReference type="Pfam" id="PF04385">
    <property type="entry name" value="FAINT"/>
    <property type="match status" value="1"/>
</dbReference>
<organism evidence="2 3">
    <name type="scientific">Theileria equi strain WA</name>
    <dbReference type="NCBI Taxonomy" id="1537102"/>
    <lineage>
        <taxon>Eukaryota</taxon>
        <taxon>Sar</taxon>
        <taxon>Alveolata</taxon>
        <taxon>Apicomplexa</taxon>
        <taxon>Aconoidasida</taxon>
        <taxon>Piroplasmida</taxon>
        <taxon>Theileriidae</taxon>
        <taxon>Theileria</taxon>
    </lineage>
</organism>
<keyword evidence="1" id="KW-0732">Signal</keyword>
<dbReference type="VEuPathDB" id="PiroplasmaDB:BEWA_016480"/>
<dbReference type="GeneID" id="15804874"/>
<dbReference type="Proteomes" id="UP000031512">
    <property type="component" value="Unassembled WGS sequence"/>
</dbReference>
<accession>L1L9W7</accession>
<dbReference type="InterPro" id="IPR007480">
    <property type="entry name" value="DUF529"/>
</dbReference>
<dbReference type="AlphaFoldDB" id="L1L9W7"/>
<evidence type="ECO:0000313" key="2">
    <source>
        <dbReference type="EMBL" id="EKX71970.1"/>
    </source>
</evidence>
<evidence type="ECO:0000256" key="1">
    <source>
        <dbReference type="SAM" id="SignalP"/>
    </source>
</evidence>
<keyword evidence="3" id="KW-1185">Reference proteome</keyword>
<evidence type="ECO:0000313" key="3">
    <source>
        <dbReference type="Proteomes" id="UP000031512"/>
    </source>
</evidence>
<feature type="signal peptide" evidence="1">
    <location>
        <begin position="1"/>
        <end position="18"/>
    </location>
</feature>
<sequence length="155" mass="17750">MKFIAVLCSFWLAVSCNAADQWVTLDFTNPDASRIQIVERVSYGVTSKDFVPNSGFRVEKVTSGNVTLWDGKKEEWCASTHYHNRDEVHLLHLETKDGTFDESVCFEKNSDGSWKKIDKMVFQNKLKQISHGSATAYDMHDVKAQERKARERATK</sequence>
<dbReference type="KEGG" id="beq:BEWA_016480"/>
<feature type="chain" id="PRO_5003952151" evidence="1">
    <location>
        <begin position="19"/>
        <end position="155"/>
    </location>
</feature>
<comment type="caution">
    <text evidence="2">The sequence shown here is derived from an EMBL/GenBank/DDBJ whole genome shotgun (WGS) entry which is preliminary data.</text>
</comment>
<proteinExistence type="predicted"/>
<dbReference type="EMBL" id="ACOU01000008">
    <property type="protein sequence ID" value="EKX71970.1"/>
    <property type="molecule type" value="Genomic_DNA"/>
</dbReference>
<name>L1L9W7_THEEQ</name>
<dbReference type="PROSITE" id="PS51257">
    <property type="entry name" value="PROKAR_LIPOPROTEIN"/>
    <property type="match status" value="1"/>
</dbReference>
<reference evidence="2 3" key="1">
    <citation type="journal article" date="2012" name="BMC Genomics">
        <title>Comparative genomic analysis and phylogenetic position of Theileria equi.</title>
        <authorList>
            <person name="Kappmeyer L.S."/>
            <person name="Thiagarajan M."/>
            <person name="Herndon D.R."/>
            <person name="Ramsay J.D."/>
            <person name="Caler E."/>
            <person name="Djikeng A."/>
            <person name="Gillespie J.J."/>
            <person name="Lau A.O."/>
            <person name="Roalson E.H."/>
            <person name="Silva J.C."/>
            <person name="Silva M.G."/>
            <person name="Suarez C.E."/>
            <person name="Ueti M.W."/>
            <person name="Nene V.M."/>
            <person name="Mealey R.H."/>
            <person name="Knowles D.P."/>
            <person name="Brayton K.A."/>
        </authorList>
    </citation>
    <scope>NUCLEOTIDE SEQUENCE [LARGE SCALE GENOMIC DNA]</scope>
    <source>
        <strain evidence="2 3">WA</strain>
    </source>
</reference>